<protein>
    <submittedName>
        <fullName evidence="1">Uncharacterized protein</fullName>
    </submittedName>
</protein>
<keyword evidence="2" id="KW-1185">Reference proteome</keyword>
<evidence type="ECO:0000313" key="1">
    <source>
        <dbReference type="EMBL" id="CAA7386110.1"/>
    </source>
</evidence>
<dbReference type="Proteomes" id="UP000445309">
    <property type="component" value="Unassembled WGS sequence"/>
</dbReference>
<dbReference type="AlphaFoldDB" id="A0A6N4XRS2"/>
<sequence>MILSIRKYFHFHNKNLSLGQHNNLKKNKVNGTQQFKLST</sequence>
<dbReference type="EMBL" id="CACVBY010000005">
    <property type="protein sequence ID" value="CAA7386110.1"/>
    <property type="molecule type" value="Genomic_DNA"/>
</dbReference>
<name>A0A6N4XRS2_9FLAO</name>
<reference evidence="1 2" key="1">
    <citation type="submission" date="2020-01" db="EMBL/GenBank/DDBJ databases">
        <authorList>
            <person name="Rodrigo-Torres L."/>
            <person name="Arahal R. D."/>
            <person name="Lucena T."/>
        </authorList>
    </citation>
    <scope>NUCLEOTIDE SEQUENCE [LARGE SCALE GENOMIC DNA]</scope>
    <source>
        <strain evidence="1 2">CECT 9393</strain>
    </source>
</reference>
<accession>A0A6N4XRS2</accession>
<proteinExistence type="predicted"/>
<organism evidence="1 2">
    <name type="scientific">Chryseobacterium fistulae</name>
    <dbReference type="NCBI Taxonomy" id="2675058"/>
    <lineage>
        <taxon>Bacteria</taxon>
        <taxon>Pseudomonadati</taxon>
        <taxon>Bacteroidota</taxon>
        <taxon>Flavobacteriia</taxon>
        <taxon>Flavobacteriales</taxon>
        <taxon>Weeksellaceae</taxon>
        <taxon>Chryseobacterium group</taxon>
        <taxon>Chryseobacterium</taxon>
    </lineage>
</organism>
<evidence type="ECO:0000313" key="2">
    <source>
        <dbReference type="Proteomes" id="UP000445309"/>
    </source>
</evidence>
<gene>
    <name evidence="1" type="ORF">CHRY9393_00401</name>
</gene>